<dbReference type="InterPro" id="IPR011993">
    <property type="entry name" value="PH-like_dom_sf"/>
</dbReference>
<dbReference type="Pfam" id="PF02177">
    <property type="entry name" value="APP_N"/>
    <property type="match status" value="1"/>
</dbReference>
<feature type="compositionally biased region" description="Basic and acidic residues" evidence="19">
    <location>
        <begin position="273"/>
        <end position="285"/>
    </location>
</feature>
<reference evidence="25 26" key="1">
    <citation type="journal article" date="2012" name="Nat. Genet.">
        <title>The yak genome and adaptation to life at high altitude.</title>
        <authorList>
            <person name="Qiu Q."/>
            <person name="Zhang G."/>
            <person name="Ma T."/>
            <person name="Qian W."/>
            <person name="Wang J."/>
            <person name="Ye Z."/>
            <person name="Cao C."/>
            <person name="Hu Q."/>
            <person name="Kim J."/>
            <person name="Larkin D.M."/>
            <person name="Auvil L."/>
            <person name="Capitanu B."/>
            <person name="Ma J."/>
            <person name="Lewin H.A."/>
            <person name="Qian X."/>
            <person name="Lang Y."/>
            <person name="Zhou R."/>
            <person name="Wang L."/>
            <person name="Wang K."/>
            <person name="Xia J."/>
            <person name="Liao S."/>
            <person name="Pan S."/>
            <person name="Lu X."/>
            <person name="Hou H."/>
            <person name="Wang Y."/>
            <person name="Zang X."/>
            <person name="Yin Y."/>
            <person name="Ma H."/>
            <person name="Zhang J."/>
            <person name="Wang Z."/>
            <person name="Zhang Y."/>
            <person name="Zhang D."/>
            <person name="Yonezawa T."/>
            <person name="Hasegawa M."/>
            <person name="Zhong Y."/>
            <person name="Liu W."/>
            <person name="Zhang Y."/>
            <person name="Huang Z."/>
            <person name="Zhang S."/>
            <person name="Long R."/>
            <person name="Yang H."/>
            <person name="Wang J."/>
            <person name="Lenstra J.A."/>
            <person name="Cooper D.N."/>
            <person name="Wu Y."/>
            <person name="Wang J."/>
            <person name="Shi P."/>
            <person name="Wang J."/>
            <person name="Liu J."/>
        </authorList>
    </citation>
    <scope>NUCLEOTIDE SEQUENCE [LARGE SCALE GENOMIC DNA]</scope>
    <source>
        <strain evidence="26">yakQH1</strain>
    </source>
</reference>
<keyword evidence="4 21" id="KW-0732">Signal</keyword>
<keyword evidence="7 20" id="KW-0472">Membrane</keyword>
<gene>
    <name evidence="25" type="ORF">M91_09773</name>
</gene>
<dbReference type="GO" id="GO:0042802">
    <property type="term" value="F:identical protein binding"/>
    <property type="evidence" value="ECO:0007669"/>
    <property type="project" value="Ensembl"/>
</dbReference>
<evidence type="ECO:0000256" key="10">
    <source>
        <dbReference type="ARBA" id="ARBA00055856"/>
    </source>
</evidence>
<evidence type="ECO:0000256" key="16">
    <source>
        <dbReference type="ARBA" id="ARBA00083326"/>
    </source>
</evidence>
<dbReference type="InterPro" id="IPR019745">
    <property type="entry name" value="Amyloid_glyco_intracell_CS"/>
</dbReference>
<comment type="subcellular location">
    <subcellularLocation>
        <location evidence="1">Membrane</location>
        <topology evidence="1">Single-pass type I membrane protein</topology>
    </subcellularLocation>
</comment>
<evidence type="ECO:0000256" key="2">
    <source>
        <dbReference type="ARBA" id="ARBA00022692"/>
    </source>
</evidence>
<comment type="similarity">
    <text evidence="18">Belongs to the APP family.</text>
</comment>
<dbReference type="Pfam" id="PF12925">
    <property type="entry name" value="APP_E2"/>
    <property type="match status" value="1"/>
</dbReference>
<dbReference type="GO" id="GO:0016020">
    <property type="term" value="C:membrane"/>
    <property type="evidence" value="ECO:0007669"/>
    <property type="project" value="UniProtKB-SubCell"/>
</dbReference>
<dbReference type="GO" id="GO:0007409">
    <property type="term" value="P:axonogenesis"/>
    <property type="evidence" value="ECO:0007669"/>
    <property type="project" value="TreeGrafter"/>
</dbReference>
<comment type="function">
    <text evidence="10">May play a role in the regulation of hemostasis. The soluble form may have inhibitory properties towards coagulation factors. May interact with cellular G-protein signaling pathways. May bind to the DNA 5'-GTCACATG-3'(CDEI box). Inhibits trypsin, chymotrypsin, plasmin, factor XIA and plasma and glandular kallikrein. Modulates the Cu/Zn nitric oxide-catalyzed autodegradation of GPC1 heparan sulfate side chains in fibroblasts.</text>
</comment>
<dbReference type="PRINTS" id="PR00203">
    <property type="entry name" value="AMYLOIDA4"/>
</dbReference>
<dbReference type="PROSITE" id="PS51870">
    <property type="entry name" value="APP_E2"/>
    <property type="match status" value="1"/>
</dbReference>
<dbReference type="PROSITE" id="PS51869">
    <property type="entry name" value="APP_E1"/>
    <property type="match status" value="1"/>
</dbReference>
<keyword evidence="8 18" id="KW-1015">Disulfide bond</keyword>
<feature type="disulfide bond" evidence="18">
    <location>
        <begin position="160"/>
        <end position="190"/>
    </location>
</feature>
<dbReference type="OrthoDB" id="6147836at2759"/>
<comment type="subunit">
    <text evidence="11">Interacts with CPEB1. Interacts (via NPXY motif) with DAB2 (via PID domain); the interaction is impaired by tyrosine phosphorylation of the NPXY motif. Interacts (via cytoplasmic domain) with APBB2/FE65L. Interacts (via intracellular domain) with APBB3/FE65L2.</text>
</comment>
<feature type="disulfide bond" evidence="18">
    <location>
        <begin position="149"/>
        <end position="203"/>
    </location>
</feature>
<evidence type="ECO:0000256" key="3">
    <source>
        <dbReference type="ARBA" id="ARBA00022723"/>
    </source>
</evidence>
<dbReference type="EMBL" id="JH880348">
    <property type="protein sequence ID" value="ELR62373.1"/>
    <property type="molecule type" value="Genomic_DNA"/>
</dbReference>
<dbReference type="PROSITE" id="PS00320">
    <property type="entry name" value="APP_INTRA"/>
    <property type="match status" value="1"/>
</dbReference>
<feature type="domain" description="E2" evidence="24">
    <location>
        <begin position="376"/>
        <end position="567"/>
    </location>
</feature>
<dbReference type="InterPro" id="IPR036454">
    <property type="entry name" value="Amyloid_glyco_heparin-bd_sf"/>
</dbReference>
<dbReference type="InterPro" id="IPR002223">
    <property type="entry name" value="Kunitz_BPTI"/>
</dbReference>
<dbReference type="SUPFAM" id="SSF89811">
    <property type="entry name" value="Amyloid beta a4 protein copper binding domain (domain 2)"/>
    <property type="match status" value="1"/>
</dbReference>
<evidence type="ECO:0000256" key="11">
    <source>
        <dbReference type="ARBA" id="ARBA00064228"/>
    </source>
</evidence>
<dbReference type="Gene3D" id="3.90.570.10">
    <property type="entry name" value="Amyloidogenic glycoprotein, heparin-binding domain"/>
    <property type="match status" value="1"/>
</dbReference>
<evidence type="ECO:0000256" key="5">
    <source>
        <dbReference type="ARBA" id="ARBA00022989"/>
    </source>
</evidence>
<dbReference type="FunFam" id="1.20.120.770:FF:000001">
    <property type="entry name" value="Amyloid beta A4 protein-like isoform 1"/>
    <property type="match status" value="1"/>
</dbReference>
<keyword evidence="3" id="KW-0479">Metal-binding</keyword>
<feature type="region of interest" description="CuBD subdomain" evidence="18">
    <location>
        <begin position="147"/>
        <end position="205"/>
    </location>
</feature>
<dbReference type="GO" id="GO:0008201">
    <property type="term" value="F:heparin binding"/>
    <property type="evidence" value="ECO:0007669"/>
    <property type="project" value="UniProtKB-UniRule"/>
</dbReference>
<evidence type="ECO:0000256" key="6">
    <source>
        <dbReference type="ARBA" id="ARBA00023008"/>
    </source>
</evidence>
<dbReference type="GO" id="GO:0012505">
    <property type="term" value="C:endomembrane system"/>
    <property type="evidence" value="ECO:0007669"/>
    <property type="project" value="UniProtKB-ARBA"/>
</dbReference>
<accession>L8J2B5</accession>
<dbReference type="PROSITE" id="PS00319">
    <property type="entry name" value="APP_CUBD"/>
    <property type="match status" value="1"/>
</dbReference>
<evidence type="ECO:0000256" key="1">
    <source>
        <dbReference type="ARBA" id="ARBA00004479"/>
    </source>
</evidence>
<dbReference type="Gene3D" id="1.20.120.770">
    <property type="entry name" value="Amyloid precursor protein, E2 domain"/>
    <property type="match status" value="1"/>
</dbReference>
<dbReference type="AlphaFoldDB" id="L8J2B5"/>
<dbReference type="PROSITE" id="PS50279">
    <property type="entry name" value="BPTI_KUNITZ_2"/>
    <property type="match status" value="1"/>
</dbReference>
<dbReference type="SMART" id="SM00006">
    <property type="entry name" value="A4_EXTRA"/>
    <property type="match status" value="1"/>
</dbReference>
<feature type="domain" description="BPTI/Kunitz inhibitor" evidence="22">
    <location>
        <begin position="313"/>
        <end position="363"/>
    </location>
</feature>
<keyword evidence="2 20" id="KW-0812">Transmembrane</keyword>
<evidence type="ECO:0000259" key="22">
    <source>
        <dbReference type="PROSITE" id="PS50279"/>
    </source>
</evidence>
<evidence type="ECO:0000259" key="23">
    <source>
        <dbReference type="PROSITE" id="PS51869"/>
    </source>
</evidence>
<dbReference type="PANTHER" id="PTHR23103">
    <property type="entry name" value="ALZHEIMER'S DISEASE BETA-AMYLOID RELATED"/>
    <property type="match status" value="1"/>
</dbReference>
<evidence type="ECO:0000256" key="12">
    <source>
        <dbReference type="ARBA" id="ARBA00073717"/>
    </source>
</evidence>
<dbReference type="InterPro" id="IPR008155">
    <property type="entry name" value="Amyloid_glyco"/>
</dbReference>
<dbReference type="Gene3D" id="3.30.1490.140">
    <property type="entry name" value="Amyloidogenic glycoprotein, copper-binding domain"/>
    <property type="match status" value="1"/>
</dbReference>
<evidence type="ECO:0000256" key="18">
    <source>
        <dbReference type="PROSITE-ProRule" id="PRU01217"/>
    </source>
</evidence>
<keyword evidence="6" id="KW-0186">Copper</keyword>
<evidence type="ECO:0000256" key="17">
    <source>
        <dbReference type="ARBA" id="ARBA00084071"/>
    </source>
</evidence>
<evidence type="ECO:0000256" key="15">
    <source>
        <dbReference type="ARBA" id="ARBA00082397"/>
    </source>
</evidence>
<dbReference type="SUPFAM" id="SSF109843">
    <property type="entry name" value="CAPPD, an extracellular domain of amyloid beta A4 protein"/>
    <property type="match status" value="1"/>
</dbReference>
<dbReference type="InterPro" id="IPR036880">
    <property type="entry name" value="Kunitz_BPTI_sf"/>
</dbReference>
<dbReference type="GO" id="GO:0005634">
    <property type="term" value="C:nucleus"/>
    <property type="evidence" value="ECO:0007669"/>
    <property type="project" value="Ensembl"/>
</dbReference>
<dbReference type="Pfam" id="PF12924">
    <property type="entry name" value="APP_Cu_bd"/>
    <property type="match status" value="1"/>
</dbReference>
<feature type="region of interest" description="Disordered" evidence="19">
    <location>
        <begin position="593"/>
        <end position="618"/>
    </location>
</feature>
<dbReference type="InterPro" id="IPR015849">
    <property type="entry name" value="Amyloid_glyco_heparin-bd"/>
</dbReference>
<dbReference type="GO" id="GO:0007417">
    <property type="term" value="P:central nervous system development"/>
    <property type="evidence" value="ECO:0007669"/>
    <property type="project" value="TreeGrafter"/>
</dbReference>
<dbReference type="Gene3D" id="6.10.250.1670">
    <property type="match status" value="1"/>
</dbReference>
<sequence length="763" mass="86797">MAATGTAATAATGKLLVLLLLGLTAPAAALAGYIEALAASAGTGFAVAEPQIAMFCGKLNMHVNIQTGRWEPDPSGTQSCFGTKEEVLQYCQEMYPELQITNVMEANQPVSVDNWCRRDKKQCKSHIVIPFKCLVGEFVSDVLLVPEKCLFFHKERMEVCENHQRWHTVVKEACLTQEMTLYSYSMLLPCGVDQFHGTEYVCCPQTKVVQTAVSKEDEEDDDDNDDEDQEEDYDVYKSEFPTEADLEDFTEATADEEDDDEEEEEGEEEVVEDRDYYYDTFKGDDYNEESPTEPSSYRAAAEEEITHDVRAVCSQEALTGPCRAVMPRWYFDLSKGKCVRFIYGGCGGNRNNFESEDYCMAVCKAMIPPTPLPTNDVDVYFETSADDNEHARFQKAKEQLEIRHRNRMDRVKKEWEEAELQAKNLPKAERQTLIQHFQAMVKALEKEAASEKQQLVETHLARVEAMLNDRRRVALENYLAALQSDPPRPHRILQALRRYVRAENKDRLHTLRHYQHVLAVDPEKAAQMRSQVMTHLHVIEERRNQSLSLLYKVPYVAQEIQEEIDELLQEQRADMDQFSSSFSETPVDVRVSSEESDEIPPFHSLHPFPSLPENEDSQPELFHPMKKGSALGEQDGGLIGAEEKVINSKKKVDENMVIDETLDVKEMIFNAERVGGLEEEPESVGPLREDFSLSSSALIGLLVVAVAIATIIVISLVMLRRRQYGSISHGIVEVDPMQERHLSKMQNHGYENPTYKYLEQMQI</sequence>
<protein>
    <recommendedName>
        <fullName evidence="12">Amyloid beta precursor like protein 2</fullName>
    </recommendedName>
    <alternativeName>
        <fullName evidence="17">Amyloid beta (A4) precursor-like protein 2</fullName>
    </alternativeName>
    <alternativeName>
        <fullName evidence="13">Amyloid protein homolog</fullName>
    </alternativeName>
    <alternativeName>
        <fullName evidence="14">Amyloid-like protein 2</fullName>
    </alternativeName>
    <alternativeName>
        <fullName evidence="15">CDEI box-binding protein</fullName>
    </alternativeName>
    <alternativeName>
        <fullName evidence="16">Sperm membrane protein YWK-II</fullName>
    </alternativeName>
</protein>
<name>L8J2B5_9CETA</name>
<dbReference type="InterPro" id="IPR024329">
    <property type="entry name" value="Amyloid_glyco_E2_domain"/>
</dbReference>
<evidence type="ECO:0000313" key="26">
    <source>
        <dbReference type="Proteomes" id="UP000011080"/>
    </source>
</evidence>
<dbReference type="InterPro" id="IPR019744">
    <property type="entry name" value="APP_CUBD_CS"/>
</dbReference>
<evidence type="ECO:0000256" key="19">
    <source>
        <dbReference type="SAM" id="MobiDB-lite"/>
    </source>
</evidence>
<dbReference type="SUPFAM" id="SSF57362">
    <property type="entry name" value="BPTI-like"/>
    <property type="match status" value="1"/>
</dbReference>
<feature type="signal peptide" evidence="21">
    <location>
        <begin position="1"/>
        <end position="31"/>
    </location>
</feature>
<dbReference type="Proteomes" id="UP000011080">
    <property type="component" value="Unassembled WGS sequence"/>
</dbReference>
<evidence type="ECO:0000256" key="20">
    <source>
        <dbReference type="SAM" id="Phobius"/>
    </source>
</evidence>
<feature type="domain" description="E1" evidence="23">
    <location>
        <begin position="46"/>
        <end position="205"/>
    </location>
</feature>
<comment type="caution">
    <text evidence="18">Lacks conserved residue(s) required for the propagation of feature annotation.</text>
</comment>
<feature type="disulfide bond" evidence="18">
    <location>
        <begin position="116"/>
        <end position="123"/>
    </location>
</feature>
<keyword evidence="5 20" id="KW-1133">Transmembrane helix</keyword>
<dbReference type="CDD" id="cd22607">
    <property type="entry name" value="Kunitz_ABPP-like"/>
    <property type="match status" value="1"/>
</dbReference>
<evidence type="ECO:0000256" key="14">
    <source>
        <dbReference type="ARBA" id="ARBA00081074"/>
    </source>
</evidence>
<dbReference type="GO" id="GO:0046914">
    <property type="term" value="F:transition metal ion binding"/>
    <property type="evidence" value="ECO:0007669"/>
    <property type="project" value="InterPro"/>
</dbReference>
<dbReference type="SMART" id="SM00131">
    <property type="entry name" value="KU"/>
    <property type="match status" value="1"/>
</dbReference>
<feature type="compositionally biased region" description="Acidic residues" evidence="19">
    <location>
        <begin position="216"/>
        <end position="233"/>
    </location>
</feature>
<dbReference type="PANTHER" id="PTHR23103:SF14">
    <property type="entry name" value="AMYLOID BETA PRECURSOR LIKE PROTEIN 2"/>
    <property type="match status" value="1"/>
</dbReference>
<feature type="compositionally biased region" description="Acidic residues" evidence="19">
    <location>
        <begin position="242"/>
        <end position="272"/>
    </location>
</feature>
<dbReference type="Pfam" id="PF10515">
    <property type="entry name" value="APP_amyloid"/>
    <property type="match status" value="1"/>
</dbReference>
<dbReference type="FunFam" id="4.10.410.10:FF:000003">
    <property type="entry name" value="amyloid-like protein 2 isoform X1"/>
    <property type="match status" value="1"/>
</dbReference>
<dbReference type="InterPro" id="IPR011178">
    <property type="entry name" value="Amyloid_glyco_Cu-bd"/>
</dbReference>
<dbReference type="MEROPS" id="I02.016"/>
<dbReference type="InterPro" id="IPR008154">
    <property type="entry name" value="Amyloid_glyco_extra"/>
</dbReference>
<dbReference type="Gene3D" id="2.30.29.30">
    <property type="entry name" value="Pleckstrin-homology domain (PH domain)/Phosphotyrosine-binding domain (PTB)"/>
    <property type="match status" value="1"/>
</dbReference>
<dbReference type="InterPro" id="IPR036669">
    <property type="entry name" value="Amyloid_Cu-bd_sf"/>
</dbReference>
<keyword evidence="9" id="KW-0325">Glycoprotein</keyword>
<evidence type="ECO:0000256" key="21">
    <source>
        <dbReference type="SAM" id="SignalP"/>
    </source>
</evidence>
<evidence type="ECO:0000256" key="13">
    <source>
        <dbReference type="ARBA" id="ARBA00077357"/>
    </source>
</evidence>
<evidence type="ECO:0000313" key="25">
    <source>
        <dbReference type="EMBL" id="ELR62373.1"/>
    </source>
</evidence>
<evidence type="ECO:0000256" key="8">
    <source>
        <dbReference type="ARBA" id="ARBA00023157"/>
    </source>
</evidence>
<evidence type="ECO:0000259" key="24">
    <source>
        <dbReference type="PROSITE" id="PS51870"/>
    </source>
</evidence>
<dbReference type="InterPro" id="IPR020901">
    <property type="entry name" value="Prtase_inh_Kunz-CS"/>
</dbReference>
<organism evidence="25 26">
    <name type="scientific">Bos mutus</name>
    <name type="common">wild yak</name>
    <dbReference type="NCBI Taxonomy" id="72004"/>
    <lineage>
        <taxon>Eukaryota</taxon>
        <taxon>Metazoa</taxon>
        <taxon>Chordata</taxon>
        <taxon>Craniata</taxon>
        <taxon>Vertebrata</taxon>
        <taxon>Euteleostomi</taxon>
        <taxon>Mammalia</taxon>
        <taxon>Eutheria</taxon>
        <taxon>Laurasiatheria</taxon>
        <taxon>Artiodactyla</taxon>
        <taxon>Ruminantia</taxon>
        <taxon>Pecora</taxon>
        <taxon>Bovidae</taxon>
        <taxon>Bovinae</taxon>
        <taxon>Bos</taxon>
    </lineage>
</organism>
<evidence type="ECO:0000256" key="4">
    <source>
        <dbReference type="ARBA" id="ARBA00022729"/>
    </source>
</evidence>
<dbReference type="PRINTS" id="PR00759">
    <property type="entry name" value="BASICPTASE"/>
</dbReference>
<dbReference type="Pfam" id="PF00014">
    <property type="entry name" value="Kunitz_BPTI"/>
    <property type="match status" value="1"/>
</dbReference>
<proteinExistence type="inferred from homology"/>
<dbReference type="InterPro" id="IPR019543">
    <property type="entry name" value="APP_amyloid_C"/>
</dbReference>
<dbReference type="InterPro" id="IPR036176">
    <property type="entry name" value="E2_sf"/>
</dbReference>
<feature type="transmembrane region" description="Helical" evidence="20">
    <location>
        <begin position="697"/>
        <end position="719"/>
    </location>
</feature>
<dbReference type="SUPFAM" id="SSF56491">
    <property type="entry name" value="A heparin-binding domain"/>
    <property type="match status" value="1"/>
</dbReference>
<dbReference type="Gene3D" id="4.10.410.10">
    <property type="entry name" value="Pancreatic trypsin inhibitor Kunitz domain"/>
    <property type="match status" value="1"/>
</dbReference>
<dbReference type="STRING" id="72004.ENSBMUP00000034376"/>
<feature type="chain" id="PRO_5003992591" description="Amyloid beta precursor like protein 2" evidence="21">
    <location>
        <begin position="32"/>
        <end position="763"/>
    </location>
</feature>
<feature type="region of interest" description="Disordered" evidence="19">
    <location>
        <begin position="212"/>
        <end position="295"/>
    </location>
</feature>
<feature type="region of interest" description="GFLD subdomain" evidence="18">
    <location>
        <begin position="46"/>
        <end position="139"/>
    </location>
</feature>
<dbReference type="PROSITE" id="PS00280">
    <property type="entry name" value="BPTI_KUNITZ_1"/>
    <property type="match status" value="1"/>
</dbReference>
<evidence type="ECO:0000256" key="9">
    <source>
        <dbReference type="ARBA" id="ARBA00023180"/>
    </source>
</evidence>
<dbReference type="GO" id="GO:0004867">
    <property type="term" value="F:serine-type endopeptidase inhibitor activity"/>
    <property type="evidence" value="ECO:0007669"/>
    <property type="project" value="Ensembl"/>
</dbReference>
<evidence type="ECO:0000256" key="7">
    <source>
        <dbReference type="ARBA" id="ARBA00023136"/>
    </source>
</evidence>
<feature type="disulfide bond" evidence="18">
    <location>
        <begin position="174"/>
        <end position="202"/>
    </location>
</feature>